<evidence type="ECO:0000256" key="7">
    <source>
        <dbReference type="ARBA" id="ARBA00023015"/>
    </source>
</evidence>
<keyword evidence="5" id="KW-0735">Signal-anchor</keyword>
<sequence length="322" mass="36305">MLYMKKNRKTKGKWIRNLFLVVTLLIITAAAYSMYQYNKGLSMASDGVYKDDGTTFESFEGSEPEFGEINILLIGSDTRGEENGQSDTLMIAHYNQESHRLKIASIMRDTYVDIPDHGKHRINAAFAIGGPELVRKTIKQNFDVDINYYAVVDFNGFSKIVDIVAPNGIEVDIPYEMSYGIEMTLHPGKQVLHGNELLGYVRFRHDRLSDFGRVERQQEVMSKIKEQAVTIHSLVNLPKILGVADPYIDTNVDTRTILAIGKGVIAGKSKQVETIRIPINDSYKNERLNVGQVLSIDFDKNKQALADFLAHDENESNLALEK</sequence>
<evidence type="ECO:0000256" key="9">
    <source>
        <dbReference type="ARBA" id="ARBA00023163"/>
    </source>
</evidence>
<dbReference type="PANTHER" id="PTHR33392">
    <property type="entry name" value="POLYISOPRENYL-TEICHOIC ACID--PEPTIDOGLYCAN TEICHOIC ACID TRANSFERASE TAGU"/>
    <property type="match status" value="1"/>
</dbReference>
<evidence type="ECO:0000256" key="6">
    <source>
        <dbReference type="ARBA" id="ARBA00022989"/>
    </source>
</evidence>
<keyword evidence="6" id="KW-1133">Transmembrane helix</keyword>
<keyword evidence="4" id="KW-0812">Transmembrane</keyword>
<gene>
    <name evidence="13" type="ORF">F7731_18980</name>
</gene>
<dbReference type="AlphaFoldDB" id="A0A6L3V6A1"/>
<dbReference type="InterPro" id="IPR004474">
    <property type="entry name" value="LytR_CpsA_psr"/>
</dbReference>
<dbReference type="Proteomes" id="UP000481030">
    <property type="component" value="Unassembled WGS sequence"/>
</dbReference>
<evidence type="ECO:0000259" key="12">
    <source>
        <dbReference type="Pfam" id="PF03816"/>
    </source>
</evidence>
<evidence type="ECO:0000256" key="4">
    <source>
        <dbReference type="ARBA" id="ARBA00022692"/>
    </source>
</evidence>
<keyword evidence="8" id="KW-0472">Membrane</keyword>
<evidence type="ECO:0000256" key="10">
    <source>
        <dbReference type="ARBA" id="ARBA00037178"/>
    </source>
</evidence>
<evidence type="ECO:0000256" key="1">
    <source>
        <dbReference type="ARBA" id="ARBA00004401"/>
    </source>
</evidence>
<evidence type="ECO:0000313" key="13">
    <source>
        <dbReference type="EMBL" id="KAB2331208.1"/>
    </source>
</evidence>
<keyword evidence="3" id="KW-1003">Cell membrane</keyword>
<dbReference type="OrthoDB" id="9782542at2"/>
<evidence type="ECO:0000256" key="3">
    <source>
        <dbReference type="ARBA" id="ARBA00022475"/>
    </source>
</evidence>
<keyword evidence="7" id="KW-0805">Transcription regulation</keyword>
<dbReference type="NCBIfam" id="TIGR00350">
    <property type="entry name" value="lytR_cpsA_psr"/>
    <property type="match status" value="1"/>
</dbReference>
<dbReference type="PANTHER" id="PTHR33392:SF8">
    <property type="entry name" value="REGULATORY PROTEIN MSRR"/>
    <property type="match status" value="1"/>
</dbReference>
<comment type="caution">
    <text evidence="13">The sequence shown here is derived from an EMBL/GenBank/DDBJ whole genome shotgun (WGS) entry which is preliminary data.</text>
</comment>
<accession>A0A6L3V6A1</accession>
<feature type="domain" description="Cell envelope-related transcriptional attenuator" evidence="12">
    <location>
        <begin position="86"/>
        <end position="228"/>
    </location>
</feature>
<reference evidence="13 14" key="1">
    <citation type="journal article" date="2016" name="Antonie Van Leeuwenhoek">
        <title>Bacillus depressus sp. nov., isolated from soil of a sunflower field.</title>
        <authorList>
            <person name="Wei X."/>
            <person name="Xin D."/>
            <person name="Xin Y."/>
            <person name="Zhang H."/>
            <person name="Wang T."/>
            <person name="Zhang J."/>
        </authorList>
    </citation>
    <scope>NUCLEOTIDE SEQUENCE [LARGE SCALE GENOMIC DNA]</scope>
    <source>
        <strain evidence="13 14">BZ1</strain>
    </source>
</reference>
<name>A0A6L3V6A1_9BACI</name>
<evidence type="ECO:0000256" key="8">
    <source>
        <dbReference type="ARBA" id="ARBA00023136"/>
    </source>
</evidence>
<keyword evidence="14" id="KW-1185">Reference proteome</keyword>
<proteinExistence type="inferred from homology"/>
<dbReference type="InterPro" id="IPR050922">
    <property type="entry name" value="LytR/CpsA/Psr_CW_biosynth"/>
</dbReference>
<evidence type="ECO:0000256" key="2">
    <source>
        <dbReference type="ARBA" id="ARBA00006068"/>
    </source>
</evidence>
<evidence type="ECO:0000256" key="11">
    <source>
        <dbReference type="ARBA" id="ARBA00040752"/>
    </source>
</evidence>
<dbReference type="Pfam" id="PF03816">
    <property type="entry name" value="LytR_cpsA_psr"/>
    <property type="match status" value="1"/>
</dbReference>
<dbReference type="EMBL" id="WBOS01000012">
    <property type="protein sequence ID" value="KAB2331208.1"/>
    <property type="molecule type" value="Genomic_DNA"/>
</dbReference>
<dbReference type="GO" id="GO:0071555">
    <property type="term" value="P:cell wall organization"/>
    <property type="evidence" value="ECO:0007669"/>
    <property type="project" value="UniProtKB-KW"/>
</dbReference>
<dbReference type="Gene3D" id="3.40.630.190">
    <property type="entry name" value="LCP protein"/>
    <property type="match status" value="1"/>
</dbReference>
<comment type="function">
    <text evidence="10">Involved in SarA attenuation. Affects resistance to oxacillin and teicoplanin, as well as the synthesis of virulence factors.</text>
</comment>
<dbReference type="GO" id="GO:0005886">
    <property type="term" value="C:plasma membrane"/>
    <property type="evidence" value="ECO:0007669"/>
    <property type="project" value="UniProtKB-SubCell"/>
</dbReference>
<comment type="subcellular location">
    <subcellularLocation>
        <location evidence="1">Cell membrane</location>
        <topology evidence="1">Single-pass type II membrane protein</topology>
    </subcellularLocation>
</comment>
<comment type="similarity">
    <text evidence="2">Belongs to the LytR/CpsA/Psr (LCP) family.</text>
</comment>
<keyword evidence="9" id="KW-0804">Transcription</keyword>
<evidence type="ECO:0000313" key="14">
    <source>
        <dbReference type="Proteomes" id="UP000481030"/>
    </source>
</evidence>
<organism evidence="13 14">
    <name type="scientific">Cytobacillus depressus</name>
    <dbReference type="NCBI Taxonomy" id="1602942"/>
    <lineage>
        <taxon>Bacteria</taxon>
        <taxon>Bacillati</taxon>
        <taxon>Bacillota</taxon>
        <taxon>Bacilli</taxon>
        <taxon>Bacillales</taxon>
        <taxon>Bacillaceae</taxon>
        <taxon>Cytobacillus</taxon>
    </lineage>
</organism>
<protein>
    <recommendedName>
        <fullName evidence="11">Regulatory protein MsrR</fullName>
    </recommendedName>
</protein>
<evidence type="ECO:0000256" key="5">
    <source>
        <dbReference type="ARBA" id="ARBA00022968"/>
    </source>
</evidence>